<sequence>MFNFSYVVFVIKLHHDSKCTMWYSSSRHSGSTGILVPRVESQIVSEDTLKPLPPNQLGEIWVQGANMMQGYFNNPQATKLTIDEQGWVRTGDLGYFDEGGQLFVVDRIKELIKFKGFQVAPAELEGLLLSHPEILDSVVIPLPDVEAGEVPIAYVVRSPRSSLTEEDVQKFIAKQARDCTLQTNVGYCFKRYQQCVKDYTQVVTERIPPSSSRY</sequence>
<evidence type="ECO:0000259" key="3">
    <source>
        <dbReference type="Pfam" id="PF00501"/>
    </source>
</evidence>
<dbReference type="PANTHER" id="PTHR24096">
    <property type="entry name" value="LONG-CHAIN-FATTY-ACID--COA LIGASE"/>
    <property type="match status" value="1"/>
</dbReference>
<dbReference type="Pfam" id="PF00501">
    <property type="entry name" value="AMP-binding"/>
    <property type="match status" value="1"/>
</dbReference>
<dbReference type="InterPro" id="IPR025110">
    <property type="entry name" value="AMP-bd_C"/>
</dbReference>
<dbReference type="InterPro" id="IPR045851">
    <property type="entry name" value="AMP-bd_C_sf"/>
</dbReference>
<dbReference type="EMBL" id="QGNW01000029">
    <property type="protein sequence ID" value="RVX11934.1"/>
    <property type="molecule type" value="Genomic_DNA"/>
</dbReference>
<dbReference type="AlphaFoldDB" id="A0A438JSJ9"/>
<evidence type="ECO:0000256" key="1">
    <source>
        <dbReference type="ARBA" id="ARBA00006432"/>
    </source>
</evidence>
<evidence type="ECO:0000313" key="5">
    <source>
        <dbReference type="EMBL" id="RVX11934.1"/>
    </source>
</evidence>
<dbReference type="PANTHER" id="PTHR24096:SF425">
    <property type="entry name" value="4-COUMARATE--COA LIGASE-LIKE 7"/>
    <property type="match status" value="1"/>
</dbReference>
<dbReference type="Gene3D" id="3.30.300.30">
    <property type="match status" value="1"/>
</dbReference>
<feature type="domain" description="AMP-binding enzyme C-terminal" evidence="4">
    <location>
        <begin position="123"/>
        <end position="176"/>
    </location>
</feature>
<dbReference type="Proteomes" id="UP000288805">
    <property type="component" value="Unassembled WGS sequence"/>
</dbReference>
<dbReference type="InterPro" id="IPR000873">
    <property type="entry name" value="AMP-dep_synth/lig_dom"/>
</dbReference>
<evidence type="ECO:0000256" key="2">
    <source>
        <dbReference type="ARBA" id="ARBA00022598"/>
    </source>
</evidence>
<name>A0A438JSJ9_VITVI</name>
<dbReference type="Pfam" id="PF13193">
    <property type="entry name" value="AMP-binding_C"/>
    <property type="match status" value="1"/>
</dbReference>
<reference evidence="5 6" key="1">
    <citation type="journal article" date="2018" name="PLoS Genet.">
        <title>Population sequencing reveals clonal diversity and ancestral inbreeding in the grapevine cultivar Chardonnay.</title>
        <authorList>
            <person name="Roach M.J."/>
            <person name="Johnson D.L."/>
            <person name="Bohlmann J."/>
            <person name="van Vuuren H.J."/>
            <person name="Jones S.J."/>
            <person name="Pretorius I.S."/>
            <person name="Schmidt S.A."/>
            <person name="Borneman A.R."/>
        </authorList>
    </citation>
    <scope>NUCLEOTIDE SEQUENCE [LARGE SCALE GENOMIC DNA]</scope>
    <source>
        <strain evidence="6">cv. Chardonnay</strain>
        <tissue evidence="5">Leaf</tissue>
    </source>
</reference>
<organism evidence="5 6">
    <name type="scientific">Vitis vinifera</name>
    <name type="common">Grape</name>
    <dbReference type="NCBI Taxonomy" id="29760"/>
    <lineage>
        <taxon>Eukaryota</taxon>
        <taxon>Viridiplantae</taxon>
        <taxon>Streptophyta</taxon>
        <taxon>Embryophyta</taxon>
        <taxon>Tracheophyta</taxon>
        <taxon>Spermatophyta</taxon>
        <taxon>Magnoliopsida</taxon>
        <taxon>eudicotyledons</taxon>
        <taxon>Gunneridae</taxon>
        <taxon>Pentapetalae</taxon>
        <taxon>rosids</taxon>
        <taxon>Vitales</taxon>
        <taxon>Vitaceae</taxon>
        <taxon>Viteae</taxon>
        <taxon>Vitis</taxon>
    </lineage>
</organism>
<gene>
    <name evidence="5" type="primary">4CLL7_3</name>
    <name evidence="5" type="ORF">CK203_009329</name>
</gene>
<comment type="caution">
    <text evidence="5">The sequence shown here is derived from an EMBL/GenBank/DDBJ whole genome shotgun (WGS) entry which is preliminary data.</text>
</comment>
<dbReference type="Gene3D" id="3.40.50.12780">
    <property type="entry name" value="N-terminal domain of ligase-like"/>
    <property type="match status" value="1"/>
</dbReference>
<keyword evidence="2 5" id="KW-0436">Ligase</keyword>
<accession>A0A438JSJ9</accession>
<dbReference type="SUPFAM" id="SSF56801">
    <property type="entry name" value="Acetyl-CoA synthetase-like"/>
    <property type="match status" value="1"/>
</dbReference>
<dbReference type="InterPro" id="IPR042099">
    <property type="entry name" value="ANL_N_sf"/>
</dbReference>
<protein>
    <submittedName>
        <fullName evidence="5">4-coumarate--CoA ligase-like 7</fullName>
    </submittedName>
</protein>
<comment type="similarity">
    <text evidence="1">Belongs to the ATP-dependent AMP-binding enzyme family.</text>
</comment>
<feature type="domain" description="AMP-dependent synthetase/ligase" evidence="3">
    <location>
        <begin position="27"/>
        <end position="72"/>
    </location>
</feature>
<evidence type="ECO:0000313" key="6">
    <source>
        <dbReference type="Proteomes" id="UP000288805"/>
    </source>
</evidence>
<evidence type="ECO:0000259" key="4">
    <source>
        <dbReference type="Pfam" id="PF13193"/>
    </source>
</evidence>
<proteinExistence type="inferred from homology"/>
<dbReference type="GO" id="GO:0016874">
    <property type="term" value="F:ligase activity"/>
    <property type="evidence" value="ECO:0007669"/>
    <property type="project" value="UniProtKB-KW"/>
</dbReference>